<dbReference type="InterPro" id="IPR005495">
    <property type="entry name" value="LptG/LptF_permease"/>
</dbReference>
<evidence type="ECO:0000256" key="2">
    <source>
        <dbReference type="ARBA" id="ARBA00022475"/>
    </source>
</evidence>
<evidence type="ECO:0000313" key="8">
    <source>
        <dbReference type="Proteomes" id="UP001484535"/>
    </source>
</evidence>
<evidence type="ECO:0000256" key="1">
    <source>
        <dbReference type="ARBA" id="ARBA00004651"/>
    </source>
</evidence>
<feature type="transmembrane region" description="Helical" evidence="6">
    <location>
        <begin position="324"/>
        <end position="342"/>
    </location>
</feature>
<dbReference type="PANTHER" id="PTHR33529:SF6">
    <property type="entry name" value="YJGP_YJGQ FAMILY PERMEASE"/>
    <property type="match status" value="1"/>
</dbReference>
<protein>
    <submittedName>
        <fullName evidence="7">LptF/LptG family permease</fullName>
    </submittedName>
</protein>
<evidence type="ECO:0000256" key="3">
    <source>
        <dbReference type="ARBA" id="ARBA00022692"/>
    </source>
</evidence>
<organism evidence="7 8">
    <name type="scientific">Aurantiacibacter flavus</name>
    <dbReference type="NCBI Taxonomy" id="3145232"/>
    <lineage>
        <taxon>Bacteria</taxon>
        <taxon>Pseudomonadati</taxon>
        <taxon>Pseudomonadota</taxon>
        <taxon>Alphaproteobacteria</taxon>
        <taxon>Sphingomonadales</taxon>
        <taxon>Erythrobacteraceae</taxon>
        <taxon>Aurantiacibacter</taxon>
    </lineage>
</organism>
<feature type="transmembrane region" description="Helical" evidence="6">
    <location>
        <begin position="294"/>
        <end position="312"/>
    </location>
</feature>
<dbReference type="EMBL" id="JBDLBR010000003">
    <property type="protein sequence ID" value="MEN7537490.1"/>
    <property type="molecule type" value="Genomic_DNA"/>
</dbReference>
<evidence type="ECO:0000256" key="5">
    <source>
        <dbReference type="ARBA" id="ARBA00023136"/>
    </source>
</evidence>
<sequence>MRLGRLDRYLLELSIGTLGAVIGVLMSLMVLENIPRLVEVTRLSGERGYILGQTILGLLPEYAGIGMVVGLYFAVAMAIRKLSTRGELAVIEATGTSPARWMRMPLLLSALGALFVFANQGWLLPAGEKRFDEVYQKMERGEFGYRLASGEFTDLGSGFSLYFDSVDKHKGLLAGLIFVDGKNVYNAASGTLSLSREGEGKVTLINGQTIVGTDGGVLNFSEMSFYLSGDGASTTPSPETKNYKKVPLEELMFAEDAAARAVAYGRLLWVALALASPALAYALARPPMRSSSPIGLIAGLALLVSFLKSISLVETASGGSPAPMALLVLAGWVLVVALLLWWQHHAGTGALDQAVMKLGKRAASLARRFVPKDRKTSLPTTPTPA</sequence>
<evidence type="ECO:0000313" key="7">
    <source>
        <dbReference type="EMBL" id="MEN7537490.1"/>
    </source>
</evidence>
<feature type="transmembrane region" description="Helical" evidence="6">
    <location>
        <begin position="9"/>
        <end position="30"/>
    </location>
</feature>
<accession>A0ABV0CXS9</accession>
<keyword evidence="4 6" id="KW-1133">Transmembrane helix</keyword>
<dbReference type="Pfam" id="PF03739">
    <property type="entry name" value="LptF_LptG"/>
    <property type="match status" value="1"/>
</dbReference>
<keyword evidence="5 6" id="KW-0472">Membrane</keyword>
<feature type="transmembrane region" description="Helical" evidence="6">
    <location>
        <begin position="50"/>
        <end position="75"/>
    </location>
</feature>
<feature type="transmembrane region" description="Helical" evidence="6">
    <location>
        <begin position="261"/>
        <end position="282"/>
    </location>
</feature>
<name>A0ABV0CXS9_9SPHN</name>
<dbReference type="Proteomes" id="UP001484535">
    <property type="component" value="Unassembled WGS sequence"/>
</dbReference>
<reference evidence="7 8" key="1">
    <citation type="submission" date="2024-05" db="EMBL/GenBank/DDBJ databases">
        <authorList>
            <person name="Park S."/>
        </authorList>
    </citation>
    <scope>NUCLEOTIDE SEQUENCE [LARGE SCALE GENOMIC DNA]</scope>
    <source>
        <strain evidence="7 8">DGU5</strain>
    </source>
</reference>
<evidence type="ECO:0000256" key="4">
    <source>
        <dbReference type="ARBA" id="ARBA00022989"/>
    </source>
</evidence>
<comment type="caution">
    <text evidence="7">The sequence shown here is derived from an EMBL/GenBank/DDBJ whole genome shotgun (WGS) entry which is preliminary data.</text>
</comment>
<keyword evidence="3 6" id="KW-0812">Transmembrane</keyword>
<comment type="subcellular location">
    <subcellularLocation>
        <location evidence="1">Cell membrane</location>
        <topology evidence="1">Multi-pass membrane protein</topology>
    </subcellularLocation>
</comment>
<dbReference type="RefSeq" id="WP_346784944.1">
    <property type="nucleotide sequence ID" value="NZ_JBDLBR010000003.1"/>
</dbReference>
<gene>
    <name evidence="7" type="ORF">ABDJ38_09930</name>
</gene>
<dbReference type="PANTHER" id="PTHR33529">
    <property type="entry name" value="SLR0882 PROTEIN-RELATED"/>
    <property type="match status" value="1"/>
</dbReference>
<proteinExistence type="predicted"/>
<keyword evidence="8" id="KW-1185">Reference proteome</keyword>
<evidence type="ECO:0000256" key="6">
    <source>
        <dbReference type="SAM" id="Phobius"/>
    </source>
</evidence>
<keyword evidence="2" id="KW-1003">Cell membrane</keyword>